<dbReference type="PANTHER" id="PTHR43135">
    <property type="entry name" value="ALPHA-D-RIBOSE 1-METHYLPHOSPHONATE 5-TRIPHOSPHATE DIPHOSPHATASE"/>
    <property type="match status" value="1"/>
</dbReference>
<feature type="domain" description="Amidohydrolase-related" evidence="1">
    <location>
        <begin position="79"/>
        <end position="415"/>
    </location>
</feature>
<dbReference type="Gene3D" id="2.30.40.10">
    <property type="entry name" value="Urease, subunit C, domain 1"/>
    <property type="match status" value="1"/>
</dbReference>
<gene>
    <name evidence="2" type="ORF">METZ01_LOCUS133577</name>
</gene>
<sequence>MKTPWKSKLALKFSGLLFFTVSTTAAQVTAIRTGQLVDPETGTIASNQIILVEGGIFQAIGSDVVIPAGAEVIDLSELTVLPGLVDAHNHLALTYKEDPESNIYYLTYVMESTALRAIQAASNGMQMLSSGFTIVRDMGNNGNYADTALRLAIEQGWIPGPLIINSAIIIGGMGGQFSPTPEMAMDKNIVYPEYLDADTKDEIIKAVRQNALFGATVIKICVDCKPWGYSVDDIRLFISEAAQIGLKVEGHVQTVRGADRAIEAGIWSIAHDSGLTDEMHKRMAEKGIFRAGTETPITLVGHTSELRYQRTLAGLANAYENGVPLTYSTDADYYVPGMTRGEVAIEFIRTWQDAGIADVDILRAMTVNGYRVSETENERGPIRVGFVADFIAVPGNPLENIDTLRDVQFVMKDGVVFKQNGIMTPEKFFHGGPVNGWNIR</sequence>
<dbReference type="SUPFAM" id="SSF51556">
    <property type="entry name" value="Metallo-dependent hydrolases"/>
    <property type="match status" value="1"/>
</dbReference>
<dbReference type="Gene3D" id="3.20.20.140">
    <property type="entry name" value="Metal-dependent hydrolases"/>
    <property type="match status" value="1"/>
</dbReference>
<reference evidence="2" key="1">
    <citation type="submission" date="2018-05" db="EMBL/GenBank/DDBJ databases">
        <authorList>
            <person name="Lanie J.A."/>
            <person name="Ng W.-L."/>
            <person name="Kazmierczak K.M."/>
            <person name="Andrzejewski T.M."/>
            <person name="Davidsen T.M."/>
            <person name="Wayne K.J."/>
            <person name="Tettelin H."/>
            <person name="Glass J.I."/>
            <person name="Rusch D."/>
            <person name="Podicherti R."/>
            <person name="Tsui H.-C.T."/>
            <person name="Winkler M.E."/>
        </authorList>
    </citation>
    <scope>NUCLEOTIDE SEQUENCE</scope>
</reference>
<dbReference type="InterPro" id="IPR051781">
    <property type="entry name" value="Metallo-dep_Hydrolase"/>
</dbReference>
<evidence type="ECO:0000259" key="1">
    <source>
        <dbReference type="Pfam" id="PF01979"/>
    </source>
</evidence>
<dbReference type="PANTHER" id="PTHR43135:SF3">
    <property type="entry name" value="ALPHA-D-RIBOSE 1-METHYLPHOSPHONATE 5-TRIPHOSPHATE DIPHOSPHATASE"/>
    <property type="match status" value="1"/>
</dbReference>
<dbReference type="AlphaFoldDB" id="A0A381YVV6"/>
<dbReference type="InterPro" id="IPR006680">
    <property type="entry name" value="Amidohydro-rel"/>
</dbReference>
<dbReference type="GO" id="GO:0016810">
    <property type="term" value="F:hydrolase activity, acting on carbon-nitrogen (but not peptide) bonds"/>
    <property type="evidence" value="ECO:0007669"/>
    <property type="project" value="InterPro"/>
</dbReference>
<organism evidence="2">
    <name type="scientific">marine metagenome</name>
    <dbReference type="NCBI Taxonomy" id="408172"/>
    <lineage>
        <taxon>unclassified sequences</taxon>
        <taxon>metagenomes</taxon>
        <taxon>ecological metagenomes</taxon>
    </lineage>
</organism>
<protein>
    <recommendedName>
        <fullName evidence="1">Amidohydrolase-related domain-containing protein</fullName>
    </recommendedName>
</protein>
<name>A0A381YVV6_9ZZZZ</name>
<dbReference type="InterPro" id="IPR032466">
    <property type="entry name" value="Metal_Hydrolase"/>
</dbReference>
<accession>A0A381YVV6</accession>
<dbReference type="InterPro" id="IPR011059">
    <property type="entry name" value="Metal-dep_hydrolase_composite"/>
</dbReference>
<dbReference type="Pfam" id="PF01979">
    <property type="entry name" value="Amidohydro_1"/>
    <property type="match status" value="1"/>
</dbReference>
<proteinExistence type="predicted"/>
<dbReference type="EMBL" id="UINC01019101">
    <property type="protein sequence ID" value="SVA80723.1"/>
    <property type="molecule type" value="Genomic_DNA"/>
</dbReference>
<evidence type="ECO:0000313" key="2">
    <source>
        <dbReference type="EMBL" id="SVA80723.1"/>
    </source>
</evidence>
<dbReference type="SUPFAM" id="SSF51338">
    <property type="entry name" value="Composite domain of metallo-dependent hydrolases"/>
    <property type="match status" value="2"/>
</dbReference>